<keyword evidence="5 8" id="KW-0804">Transcription</keyword>
<reference evidence="10 11" key="1">
    <citation type="submission" date="2012-10" db="EMBL/GenBank/DDBJ databases">
        <title>Genome sequencing and analysis of entomopathogenic fungi Beauveria bassiana D1-5.</title>
        <authorList>
            <person name="Li Q."/>
            <person name="Wang L."/>
            <person name="Zhang Z."/>
            <person name="Wang Q."/>
            <person name="Ren J."/>
            <person name="Wang M."/>
            <person name="Xu W."/>
            <person name="Wang J."/>
            <person name="Lu Y."/>
            <person name="Du Q."/>
            <person name="Sun Z."/>
        </authorList>
    </citation>
    <scope>NUCLEOTIDE SEQUENCE [LARGE SCALE GENOMIC DNA]</scope>
    <source>
        <strain evidence="10 11">D1-5</strain>
    </source>
</reference>
<dbReference type="Gene3D" id="6.10.250.2620">
    <property type="match status" value="1"/>
</dbReference>
<dbReference type="PANTHER" id="PTHR13114:SF7">
    <property type="entry name" value="MEDIATOR OF RNA POLYMERASE II TRANSCRIPTION SUBUNIT 17"/>
    <property type="match status" value="1"/>
</dbReference>
<dbReference type="InterPro" id="IPR019313">
    <property type="entry name" value="Mediator_Med17"/>
</dbReference>
<feature type="region of interest" description="Disordered" evidence="9">
    <location>
        <begin position="1"/>
        <end position="42"/>
    </location>
</feature>
<name>A0A0A2VBI5_BEABA</name>
<protein>
    <recommendedName>
        <fullName evidence="3 8">Mediator of RNA polymerase II transcription subunit 17</fullName>
    </recommendedName>
    <alternativeName>
        <fullName evidence="7 8">Mediator complex subunit 17</fullName>
    </alternativeName>
</protein>
<dbReference type="AlphaFoldDB" id="A0A0A2VBI5"/>
<feature type="region of interest" description="Disordered" evidence="9">
    <location>
        <begin position="133"/>
        <end position="190"/>
    </location>
</feature>
<comment type="similarity">
    <text evidence="2 8">Belongs to the Mediator complex subunit 17 family.</text>
</comment>
<dbReference type="Proteomes" id="UP000030106">
    <property type="component" value="Unassembled WGS sequence"/>
</dbReference>
<evidence type="ECO:0000313" key="11">
    <source>
        <dbReference type="Proteomes" id="UP000030106"/>
    </source>
</evidence>
<dbReference type="EMBL" id="ANFO01001184">
    <property type="protein sequence ID" value="KGQ03662.1"/>
    <property type="molecule type" value="Genomic_DNA"/>
</dbReference>
<dbReference type="GO" id="GO:0003712">
    <property type="term" value="F:transcription coregulator activity"/>
    <property type="evidence" value="ECO:0007669"/>
    <property type="project" value="InterPro"/>
</dbReference>
<evidence type="ECO:0000256" key="1">
    <source>
        <dbReference type="ARBA" id="ARBA00004123"/>
    </source>
</evidence>
<evidence type="ECO:0000256" key="6">
    <source>
        <dbReference type="ARBA" id="ARBA00023242"/>
    </source>
</evidence>
<feature type="compositionally biased region" description="Acidic residues" evidence="9">
    <location>
        <begin position="157"/>
        <end position="184"/>
    </location>
</feature>
<proteinExistence type="inferred from homology"/>
<keyword evidence="6 8" id="KW-0539">Nucleus</keyword>
<gene>
    <name evidence="8" type="primary">MED17</name>
    <name evidence="10" type="ORF">BBAD15_g11101</name>
</gene>
<evidence type="ECO:0000256" key="8">
    <source>
        <dbReference type="RuleBase" id="RU364140"/>
    </source>
</evidence>
<keyword evidence="4 8" id="KW-0805">Transcription regulation</keyword>
<evidence type="ECO:0000256" key="4">
    <source>
        <dbReference type="ARBA" id="ARBA00023015"/>
    </source>
</evidence>
<dbReference type="eggNOG" id="ENOG502QS9H">
    <property type="taxonomic scope" value="Eukaryota"/>
</dbReference>
<comment type="caution">
    <text evidence="10">The sequence shown here is derived from an EMBL/GenBank/DDBJ whole genome shotgun (WGS) entry which is preliminary data.</text>
</comment>
<keyword evidence="8" id="KW-0010">Activator</keyword>
<feature type="region of interest" description="Disordered" evidence="9">
    <location>
        <begin position="80"/>
        <end position="110"/>
    </location>
</feature>
<evidence type="ECO:0000256" key="2">
    <source>
        <dbReference type="ARBA" id="ARBA00005635"/>
    </source>
</evidence>
<evidence type="ECO:0000313" key="10">
    <source>
        <dbReference type="EMBL" id="KGQ03662.1"/>
    </source>
</evidence>
<dbReference type="OrthoDB" id="5319830at2759"/>
<accession>A0A0A2VBI5</accession>
<comment type="function">
    <text evidence="8">Component of the Mediator complex, a coactivator involved in the regulated transcription of nearly all RNA polymerase II-dependent genes. Mediator functions as a bridge to convey information from gene-specific regulatory proteins to the basal RNA polymerase II transcription machinery. Mediator is recruited to promoters by direct interactions with regulatory proteins and serves as a scaffold for the assembly of a functional preinitiation complex with RNA polymerase II and the general transcription factors.</text>
</comment>
<evidence type="ECO:0000256" key="7">
    <source>
        <dbReference type="ARBA" id="ARBA00032014"/>
    </source>
</evidence>
<dbReference type="HOGENOM" id="CLU_015164_0_0_1"/>
<dbReference type="GO" id="GO:0016592">
    <property type="term" value="C:mediator complex"/>
    <property type="evidence" value="ECO:0007669"/>
    <property type="project" value="InterPro"/>
</dbReference>
<evidence type="ECO:0000256" key="5">
    <source>
        <dbReference type="ARBA" id="ARBA00023163"/>
    </source>
</evidence>
<comment type="subcellular location">
    <subcellularLocation>
        <location evidence="1 8">Nucleus</location>
    </subcellularLocation>
</comment>
<comment type="subunit">
    <text evidence="8">Component of the Mediator complex.</text>
</comment>
<organism evidence="10 11">
    <name type="scientific">Beauveria bassiana D1-5</name>
    <dbReference type="NCBI Taxonomy" id="1245745"/>
    <lineage>
        <taxon>Eukaryota</taxon>
        <taxon>Fungi</taxon>
        <taxon>Dikarya</taxon>
        <taxon>Ascomycota</taxon>
        <taxon>Pezizomycotina</taxon>
        <taxon>Sordariomycetes</taxon>
        <taxon>Hypocreomycetidae</taxon>
        <taxon>Hypocreales</taxon>
        <taxon>Cordycipitaceae</taxon>
        <taxon>Beauveria</taxon>
    </lineage>
</organism>
<sequence length="813" mass="86263">MNSVRPQQPKRRGGLVAPNEHGSAGGGPNAARATKLPPSIRGGFAFPDQAHLQPRNNLTIPHRSQAPLYSRSIAGFLSPTRAAARDDAPASTAMATGDGPPLSMRPFPVADKSPKSLADFISRVNALPGGFRSVTETSLEEELDARRRRDGTTTSGGEEDAAQDDDVDMSDDANAEDEEDDDEDTAAKDPMTARMEVLKNIDIASNTAMLTLDSLSLLLSKHNPTQASLTLSQQLRELVGIGTMGADRLDDANTTPAKTRDCEAVAMGWTLMEISRTRDAAEDAAAFLGAEMAAEGRYWEGVMGVRQAGWSVCRVPGGGGGSGSGSGSDAHAPGLGVRFGFSEAAPEFQRNGLAPIRRGDDGVPWLDMGRLGGTPERLVVTYERGGKVVGRAASQELHDDDDDDEAGSLQARVLGARNTIFAQELWHELTREARSLAAYDVHPDDEKRLVCAVDADARIIVELLPASTSAAQSQPDAHDDAHDDDENLPENTTAEAISLALHILLTYAHRCNELLRIRPLPPHVPRTRGQHVHTLLRPIIARLLYARSARSATQLVGNLVQTLRRAGITDSSFTLCTPQPTVADFAAANTGPNQPSAAVSLVRHMLQPTDFALDVVLLPGGGGGGDDGDDDQGVSFTVRGRTYLVPVTATYYHVLAPAGAAVHALCAPYPDGYPDLAALADYLCVVAARALAAHYLRKRRAATATAAAAAAATAAATATAGGLEEEEDKDKGQQTWVLGALGTRIRHARDIDRPQLEFVVERDTAATEEGRDSSAAALRLTVSTGGQSWTWTSSSDNSAKETLEAVVDKVLIQ</sequence>
<dbReference type="STRING" id="1245745.A0A0A2VBI5"/>
<dbReference type="Pfam" id="PF10156">
    <property type="entry name" value="Med17"/>
    <property type="match status" value="1"/>
</dbReference>
<dbReference type="PANTHER" id="PTHR13114">
    <property type="entry name" value="MEDIATOR OF RNA POLYMERASE II TRANSCRIPTION SUBUNIT 17"/>
    <property type="match status" value="1"/>
</dbReference>
<dbReference type="GO" id="GO:0006357">
    <property type="term" value="P:regulation of transcription by RNA polymerase II"/>
    <property type="evidence" value="ECO:0007669"/>
    <property type="project" value="InterPro"/>
</dbReference>
<evidence type="ECO:0000256" key="9">
    <source>
        <dbReference type="SAM" id="MobiDB-lite"/>
    </source>
</evidence>
<dbReference type="GO" id="GO:0070847">
    <property type="term" value="C:core mediator complex"/>
    <property type="evidence" value="ECO:0007669"/>
    <property type="project" value="TreeGrafter"/>
</dbReference>
<evidence type="ECO:0000256" key="3">
    <source>
        <dbReference type="ARBA" id="ARBA00019610"/>
    </source>
</evidence>